<keyword evidence="3" id="KW-1185">Reference proteome</keyword>
<organism evidence="2 3">
    <name type="scientific">Paxillus involutus ATCC 200175</name>
    <dbReference type="NCBI Taxonomy" id="664439"/>
    <lineage>
        <taxon>Eukaryota</taxon>
        <taxon>Fungi</taxon>
        <taxon>Dikarya</taxon>
        <taxon>Basidiomycota</taxon>
        <taxon>Agaricomycotina</taxon>
        <taxon>Agaricomycetes</taxon>
        <taxon>Agaricomycetidae</taxon>
        <taxon>Boletales</taxon>
        <taxon>Paxilineae</taxon>
        <taxon>Paxillaceae</taxon>
        <taxon>Paxillus</taxon>
    </lineage>
</organism>
<reference evidence="3" key="2">
    <citation type="submission" date="2015-01" db="EMBL/GenBank/DDBJ databases">
        <title>Evolutionary Origins and Diversification of the Mycorrhizal Mutualists.</title>
        <authorList>
            <consortium name="DOE Joint Genome Institute"/>
            <consortium name="Mycorrhizal Genomics Consortium"/>
            <person name="Kohler A."/>
            <person name="Kuo A."/>
            <person name="Nagy L.G."/>
            <person name="Floudas D."/>
            <person name="Copeland A."/>
            <person name="Barry K.W."/>
            <person name="Cichocki N."/>
            <person name="Veneault-Fourrey C."/>
            <person name="LaButti K."/>
            <person name="Lindquist E.A."/>
            <person name="Lipzen A."/>
            <person name="Lundell T."/>
            <person name="Morin E."/>
            <person name="Murat C."/>
            <person name="Riley R."/>
            <person name="Ohm R."/>
            <person name="Sun H."/>
            <person name="Tunlid A."/>
            <person name="Henrissat B."/>
            <person name="Grigoriev I.V."/>
            <person name="Hibbett D.S."/>
            <person name="Martin F."/>
        </authorList>
    </citation>
    <scope>NUCLEOTIDE SEQUENCE [LARGE SCALE GENOMIC DNA]</scope>
    <source>
        <strain evidence="3">ATCC 200175</strain>
    </source>
</reference>
<name>A0A0C9TI92_PAXIN</name>
<dbReference type="AlphaFoldDB" id="A0A0C9TI92"/>
<sequence length="664" mass="75093">MANTTVPRKRYKTGADPSGALAVISVVVGNGRVKRGQLAVLPSLPIDILCEIFCFLYPGDLLALVHTSKAFRRLLMSRSAAFIWRAVRRNVDGLPEPPSDMNEVQYAALVFGMECSYEDCYKKARDTIWHLRIRSCASCRPKHKPIKANESDDCFVVRRLLSCYPGVLERYLPRGPFLACKGNPIEGFHGPHMKVFKDELQALPVSEREVYLEHRQLETQITNSFAAAGVEWQLSARKERIMELRSRRAARAEMIREMLVEGGFRDEIEYFGWDRISRHPLIKRTQALTDKARSNVLEHIEDHMSGWRELRIEEQVYASRREVFLDAWLQFTTTAFHNAPPGSPYLPLPPSATIGFSEHVDSVIRQCGQVPHESLLEQLFGAFFLTCDYILEWHREVRRELASLLPGYKPDDDDETVHARLKLATSVFRCTTGYKCQIDGRALVYPEILFHPCFTLVGLGESPSPKDPRGIANQRAYLAMGGRPWSCKGRVQVHHKQDAVVKVLTCCGKDPRTTAAAEMDVQDPRLMCVVCARGDGLFAFMSWRRAVQHSITFHPNSSVNRPWVMPRPVARAWISQLEPPDRQPLPSTWGGNVFNHSICLLCPPRIPSWHTGSGFGDLVGHINNRHGVANPVFGRDYSFDTNIVPVYPPPVIVSVLPKYMNSVG</sequence>
<dbReference type="Proteomes" id="UP000053647">
    <property type="component" value="Unassembled WGS sequence"/>
</dbReference>
<dbReference type="EMBL" id="KN819404">
    <property type="protein sequence ID" value="KIJ10478.1"/>
    <property type="molecule type" value="Genomic_DNA"/>
</dbReference>
<accession>A0A0C9TI92</accession>
<dbReference type="CDD" id="cd09917">
    <property type="entry name" value="F-box_SF"/>
    <property type="match status" value="1"/>
</dbReference>
<dbReference type="OrthoDB" id="2322499at2759"/>
<dbReference type="HOGENOM" id="CLU_010790_2_1_1"/>
<evidence type="ECO:0000313" key="3">
    <source>
        <dbReference type="Proteomes" id="UP000053647"/>
    </source>
</evidence>
<protein>
    <recommendedName>
        <fullName evidence="1">F-box domain-containing protein</fullName>
    </recommendedName>
</protein>
<gene>
    <name evidence="2" type="ORF">PAXINDRAFT_119446</name>
</gene>
<proteinExistence type="predicted"/>
<dbReference type="SUPFAM" id="SSF81383">
    <property type="entry name" value="F-box domain"/>
    <property type="match status" value="1"/>
</dbReference>
<dbReference type="InterPro" id="IPR036047">
    <property type="entry name" value="F-box-like_dom_sf"/>
</dbReference>
<evidence type="ECO:0000313" key="2">
    <source>
        <dbReference type="EMBL" id="KIJ10478.1"/>
    </source>
</evidence>
<evidence type="ECO:0000259" key="1">
    <source>
        <dbReference type="PROSITE" id="PS50181"/>
    </source>
</evidence>
<dbReference type="InterPro" id="IPR001810">
    <property type="entry name" value="F-box_dom"/>
</dbReference>
<dbReference type="PROSITE" id="PS50181">
    <property type="entry name" value="FBOX"/>
    <property type="match status" value="1"/>
</dbReference>
<dbReference type="Pfam" id="PF00646">
    <property type="entry name" value="F-box"/>
    <property type="match status" value="1"/>
</dbReference>
<reference evidence="2 3" key="1">
    <citation type="submission" date="2014-06" db="EMBL/GenBank/DDBJ databases">
        <authorList>
            <consortium name="DOE Joint Genome Institute"/>
            <person name="Kuo A."/>
            <person name="Kohler A."/>
            <person name="Nagy L.G."/>
            <person name="Floudas D."/>
            <person name="Copeland A."/>
            <person name="Barry K.W."/>
            <person name="Cichocki N."/>
            <person name="Veneault-Fourrey C."/>
            <person name="LaButti K."/>
            <person name="Lindquist E.A."/>
            <person name="Lipzen A."/>
            <person name="Lundell T."/>
            <person name="Morin E."/>
            <person name="Murat C."/>
            <person name="Sun H."/>
            <person name="Tunlid A."/>
            <person name="Henrissat B."/>
            <person name="Grigoriev I.V."/>
            <person name="Hibbett D.S."/>
            <person name="Martin F."/>
            <person name="Nordberg H.P."/>
            <person name="Cantor M.N."/>
            <person name="Hua S.X."/>
        </authorList>
    </citation>
    <scope>NUCLEOTIDE SEQUENCE [LARGE SCALE GENOMIC DNA]</scope>
    <source>
        <strain evidence="2 3">ATCC 200175</strain>
    </source>
</reference>
<feature type="domain" description="F-box" evidence="1">
    <location>
        <begin position="38"/>
        <end position="87"/>
    </location>
</feature>